<organism evidence="3 4">
    <name type="scientific">Secundilactobacillus oryzae JCM 18671</name>
    <dbReference type="NCBI Taxonomy" id="1291743"/>
    <lineage>
        <taxon>Bacteria</taxon>
        <taxon>Bacillati</taxon>
        <taxon>Bacillota</taxon>
        <taxon>Bacilli</taxon>
        <taxon>Lactobacillales</taxon>
        <taxon>Lactobacillaceae</taxon>
        <taxon>Secundilactobacillus</taxon>
    </lineage>
</organism>
<dbReference type="RefSeq" id="WP_034527296.1">
    <property type="nucleotide sequence ID" value="NZ_BBAZ01000001.1"/>
</dbReference>
<evidence type="ECO:0000313" key="4">
    <source>
        <dbReference type="Proteomes" id="UP000028700"/>
    </source>
</evidence>
<feature type="transmembrane region" description="Helical" evidence="2">
    <location>
        <begin position="12"/>
        <end position="30"/>
    </location>
</feature>
<protein>
    <submittedName>
        <fullName evidence="3">Uncharacterized protein</fullName>
    </submittedName>
</protein>
<keyword evidence="2" id="KW-1133">Transmembrane helix</keyword>
<comment type="caution">
    <text evidence="3">The sequence shown here is derived from an EMBL/GenBank/DDBJ whole genome shotgun (WGS) entry which is preliminary data.</text>
</comment>
<dbReference type="AlphaFoldDB" id="A0A081BI23"/>
<proteinExistence type="predicted"/>
<keyword evidence="4" id="KW-1185">Reference proteome</keyword>
<name>A0A081BI23_9LACO</name>
<dbReference type="EMBL" id="BBJM01000011">
    <property type="protein sequence ID" value="GAK47691.1"/>
    <property type="molecule type" value="Genomic_DNA"/>
</dbReference>
<keyword evidence="2" id="KW-0472">Membrane</keyword>
<dbReference type="Proteomes" id="UP000028700">
    <property type="component" value="Unassembled WGS sequence"/>
</dbReference>
<dbReference type="STRING" id="1291743.LOSG293_110070"/>
<gene>
    <name evidence="3" type="ORF">LOSG293_110070</name>
</gene>
<feature type="region of interest" description="Disordered" evidence="1">
    <location>
        <begin position="60"/>
        <end position="79"/>
    </location>
</feature>
<sequence length="79" mass="9419">MISYLGPLLRDLLNPFIAVIPGVLMAYFTYRLGKRKSAREERESSNEEWRKLYHEAKDRNAELQHELDEERDKKGDKRP</sequence>
<evidence type="ECO:0000256" key="1">
    <source>
        <dbReference type="SAM" id="MobiDB-lite"/>
    </source>
</evidence>
<evidence type="ECO:0000313" key="3">
    <source>
        <dbReference type="EMBL" id="GAK47691.1"/>
    </source>
</evidence>
<reference evidence="3" key="1">
    <citation type="journal article" date="2014" name="Genome Announc.">
        <title>Draft Genome Sequence of Lactobacillus oryzae Strain SG293T.</title>
        <authorList>
            <person name="Tanizawa Y."/>
            <person name="Fujisawa T."/>
            <person name="Mochizuki T."/>
            <person name="Kaminuma E."/>
            <person name="Nakamura Y."/>
            <person name="Tohno M."/>
        </authorList>
    </citation>
    <scope>NUCLEOTIDE SEQUENCE [LARGE SCALE GENOMIC DNA]</scope>
    <source>
        <strain evidence="3">SG293</strain>
    </source>
</reference>
<evidence type="ECO:0000256" key="2">
    <source>
        <dbReference type="SAM" id="Phobius"/>
    </source>
</evidence>
<keyword evidence="2" id="KW-0812">Transmembrane</keyword>
<accession>A0A081BI23</accession>